<evidence type="ECO:0000256" key="6">
    <source>
        <dbReference type="ARBA" id="ARBA00022741"/>
    </source>
</evidence>
<evidence type="ECO:0000256" key="2">
    <source>
        <dbReference type="ARBA" id="ARBA00008887"/>
    </source>
</evidence>
<evidence type="ECO:0000256" key="13">
    <source>
        <dbReference type="ARBA" id="ARBA00023273"/>
    </source>
</evidence>
<dbReference type="Gene3D" id="1.10.8.1220">
    <property type="match status" value="1"/>
</dbReference>
<keyword evidence="11" id="KW-0505">Motor protein</keyword>
<protein>
    <submittedName>
        <fullName evidence="22">(spotted green pufferfish) hypothetical protein</fullName>
    </submittedName>
</protein>
<dbReference type="InterPro" id="IPR024743">
    <property type="entry name" value="Dynein_HC_stalk"/>
</dbReference>
<evidence type="ECO:0000256" key="12">
    <source>
        <dbReference type="ARBA" id="ARBA00023212"/>
    </source>
</evidence>
<comment type="similarity">
    <text evidence="2">Belongs to the dynein heavy chain family.</text>
</comment>
<dbReference type="InterPro" id="IPR041658">
    <property type="entry name" value="AAA_lid_11"/>
</dbReference>
<keyword evidence="6" id="KW-0547">Nucleotide-binding</keyword>
<dbReference type="InterPro" id="IPR041589">
    <property type="entry name" value="DNAH3_AAA_lid_1"/>
</dbReference>
<dbReference type="FunFam" id="3.40.50.300:FF:000049">
    <property type="entry name" value="Dynein, axonemal, heavy chain 5"/>
    <property type="match status" value="1"/>
</dbReference>
<keyword evidence="13" id="KW-0966">Cell projection</keyword>
<dbReference type="Pfam" id="PF12781">
    <property type="entry name" value="AAA_9"/>
    <property type="match status" value="1"/>
</dbReference>
<comment type="subcellular location">
    <subcellularLocation>
        <location evidence="1">Cytoplasm</location>
        <location evidence="1">Cytoskeleton</location>
        <location evidence="1">Cilium axoneme</location>
    </subcellularLocation>
</comment>
<feature type="domain" description="Dynein heavy chain ATP-binding dynein motor region" evidence="18">
    <location>
        <begin position="1042"/>
        <end position="1259"/>
    </location>
</feature>
<feature type="domain" description="Dynein heavy chain C-terminal" evidence="21">
    <location>
        <begin position="1814"/>
        <end position="2107"/>
    </location>
</feature>
<feature type="domain" description="Dynein heavy chain AAA lid" evidence="20">
    <location>
        <begin position="1670"/>
        <end position="1806"/>
    </location>
</feature>
<evidence type="ECO:0000256" key="7">
    <source>
        <dbReference type="ARBA" id="ARBA00022840"/>
    </source>
</evidence>
<dbReference type="Gene3D" id="3.40.50.300">
    <property type="entry name" value="P-loop containing nucleotide triphosphate hydrolases"/>
    <property type="match status" value="3"/>
</dbReference>
<dbReference type="FunFam" id="3.40.50.300:FF:002141">
    <property type="entry name" value="Dynein heavy chain"/>
    <property type="match status" value="1"/>
</dbReference>
<dbReference type="Pfam" id="PF12777">
    <property type="entry name" value="MT"/>
    <property type="match status" value="1"/>
</dbReference>
<dbReference type="FunFam" id="3.40.50.300:FF:000411">
    <property type="entry name" value="dynein heavy chain 17, axonemal"/>
    <property type="match status" value="1"/>
</dbReference>
<dbReference type="PANTHER" id="PTHR46961:SF22">
    <property type="entry name" value="DYNEIN BETA CHAIN, CILIARY"/>
    <property type="match status" value="1"/>
</dbReference>
<organism evidence="22">
    <name type="scientific">Tetraodon nigroviridis</name>
    <name type="common">Spotted green pufferfish</name>
    <name type="synonym">Chelonodon nigroviridis</name>
    <dbReference type="NCBI Taxonomy" id="99883"/>
    <lineage>
        <taxon>Eukaryota</taxon>
        <taxon>Metazoa</taxon>
        <taxon>Chordata</taxon>
        <taxon>Craniata</taxon>
        <taxon>Vertebrata</taxon>
        <taxon>Euteleostomi</taxon>
        <taxon>Actinopterygii</taxon>
        <taxon>Neopterygii</taxon>
        <taxon>Teleostei</taxon>
        <taxon>Neoteleostei</taxon>
        <taxon>Acanthomorphata</taxon>
        <taxon>Eupercaria</taxon>
        <taxon>Tetraodontiformes</taxon>
        <taxon>Tetradontoidea</taxon>
        <taxon>Tetraodontidae</taxon>
        <taxon>Tetraodon</taxon>
    </lineage>
</organism>
<dbReference type="PANTHER" id="PTHR46961">
    <property type="entry name" value="DYNEIN HEAVY CHAIN 1, AXONEMAL-LIKE PROTEIN"/>
    <property type="match status" value="1"/>
</dbReference>
<reference evidence="22" key="2">
    <citation type="submission" date="2004-02" db="EMBL/GenBank/DDBJ databases">
        <authorList>
            <consortium name="Genoscope"/>
            <consortium name="Whitehead Institute Centre for Genome Research"/>
        </authorList>
    </citation>
    <scope>NUCLEOTIDE SEQUENCE</scope>
</reference>
<evidence type="ECO:0000259" key="16">
    <source>
        <dbReference type="Pfam" id="PF12777"/>
    </source>
</evidence>
<keyword evidence="4" id="KW-0493">Microtubule</keyword>
<dbReference type="FunFam" id="1.20.920.20:FF:000003">
    <property type="entry name" value="Dynein axonemal heavy chain 17"/>
    <property type="match status" value="1"/>
</dbReference>
<dbReference type="InterPro" id="IPR004273">
    <property type="entry name" value="Dynein_heavy_D6_P-loop"/>
</dbReference>
<dbReference type="GO" id="GO:0005930">
    <property type="term" value="C:axoneme"/>
    <property type="evidence" value="ECO:0007669"/>
    <property type="project" value="UniProtKB-SubCell"/>
</dbReference>
<feature type="domain" description="Dynein heavy chain coiled coil stalk" evidence="16">
    <location>
        <begin position="671"/>
        <end position="1015"/>
    </location>
</feature>
<dbReference type="Pfam" id="PF12780">
    <property type="entry name" value="AAA_8"/>
    <property type="match status" value="1"/>
</dbReference>
<feature type="domain" description="Dynein heavy chain 3 AAA+ lid" evidence="19">
    <location>
        <begin position="202"/>
        <end position="239"/>
    </location>
</feature>
<dbReference type="FunFam" id="3.10.490.20:FF:000002">
    <property type="entry name" value="Dynein axonemal heavy chain 17"/>
    <property type="match status" value="1"/>
</dbReference>
<dbReference type="FunFam" id="1.20.920.30:FF:000003">
    <property type="entry name" value="Dynein axonemal heavy chain 17"/>
    <property type="match status" value="1"/>
</dbReference>
<dbReference type="GO" id="GO:0005524">
    <property type="term" value="F:ATP binding"/>
    <property type="evidence" value="ECO:0007669"/>
    <property type="project" value="UniProtKB-KW"/>
</dbReference>
<dbReference type="Gene3D" id="3.10.490.20">
    <property type="match status" value="1"/>
</dbReference>
<dbReference type="FunFam" id="1.10.8.1220:FF:000001">
    <property type="entry name" value="Dynein axonemal heavy chain 5"/>
    <property type="match status" value="1"/>
</dbReference>
<evidence type="ECO:0000313" key="22">
    <source>
        <dbReference type="EMBL" id="CAG01997.1"/>
    </source>
</evidence>
<keyword evidence="5" id="KW-0677">Repeat</keyword>
<dbReference type="FunFam" id="1.20.1270.280:FF:000008">
    <property type="entry name" value="Dynein axonemal heavy chain 11"/>
    <property type="match status" value="1"/>
</dbReference>
<keyword evidence="10" id="KW-0969">Cilium</keyword>
<evidence type="ECO:0000259" key="15">
    <source>
        <dbReference type="Pfam" id="PF03028"/>
    </source>
</evidence>
<dbReference type="FunFam" id="1.10.8.720:FF:000002">
    <property type="entry name" value="Dynein heavy chain 9, axonemal"/>
    <property type="match status" value="1"/>
</dbReference>
<evidence type="ECO:0000259" key="17">
    <source>
        <dbReference type="Pfam" id="PF12780"/>
    </source>
</evidence>
<dbReference type="GO" id="GO:0007018">
    <property type="term" value="P:microtubule-based movement"/>
    <property type="evidence" value="ECO:0007669"/>
    <property type="project" value="InterPro"/>
</dbReference>
<reference evidence="22" key="1">
    <citation type="journal article" date="2004" name="Nature">
        <title>Genome duplication in the teleost fish Tetraodon nigroviridis reveals the early vertebrate proto-karyotype.</title>
        <authorList>
            <person name="Jaillon O."/>
            <person name="Aury J.-M."/>
            <person name="Brunet F."/>
            <person name="Petit J.-L."/>
            <person name="Stange-Thomann N."/>
            <person name="Mauceli E."/>
            <person name="Bouneau L."/>
            <person name="Fischer C."/>
            <person name="Ozouf-Costaz C."/>
            <person name="Bernot A."/>
            <person name="Nicaud S."/>
            <person name="Jaffe D."/>
            <person name="Fisher S."/>
            <person name="Lutfalla G."/>
            <person name="Dossat C."/>
            <person name="Segurens B."/>
            <person name="Dasilva C."/>
            <person name="Salanoubat M."/>
            <person name="Levy M."/>
            <person name="Boudet N."/>
            <person name="Castellano S."/>
            <person name="Anthouard V."/>
            <person name="Jubin C."/>
            <person name="Castelli V."/>
            <person name="Katinka M."/>
            <person name="Vacherie B."/>
            <person name="Biemont C."/>
            <person name="Skalli Z."/>
            <person name="Cattolico L."/>
            <person name="Poulain J."/>
            <person name="De Berardinis V."/>
            <person name="Cruaud C."/>
            <person name="Duprat S."/>
            <person name="Brottier P."/>
            <person name="Coutanceau J.-P."/>
            <person name="Gouzy J."/>
            <person name="Parra G."/>
            <person name="Lardier G."/>
            <person name="Chapple C."/>
            <person name="McKernan K.J."/>
            <person name="McEwan P."/>
            <person name="Bosak S."/>
            <person name="Kellis M."/>
            <person name="Volff J.-N."/>
            <person name="Guigo R."/>
            <person name="Zody M.C."/>
            <person name="Mesirov J."/>
            <person name="Lindblad-Toh K."/>
            <person name="Birren B."/>
            <person name="Nusbaum C."/>
            <person name="Kahn D."/>
            <person name="Robinson-Rechavi M."/>
            <person name="Laudet V."/>
            <person name="Schachter V."/>
            <person name="Quetier F."/>
            <person name="Saurin W."/>
            <person name="Scarpelli C."/>
            <person name="Wincker P."/>
            <person name="Lander E.S."/>
            <person name="Weissenbach J."/>
            <person name="Roest Crollius H."/>
        </authorList>
    </citation>
    <scope>NUCLEOTIDE SEQUENCE [LARGE SCALE GENOMIC DNA]</scope>
</reference>
<evidence type="ECO:0000256" key="3">
    <source>
        <dbReference type="ARBA" id="ARBA00022490"/>
    </source>
</evidence>
<feature type="domain" description="Dynein heavy chain region D6 P-loop" evidence="15">
    <location>
        <begin position="1508"/>
        <end position="1613"/>
    </location>
</feature>
<feature type="domain" description="Dynein heavy chain AAA module D4" evidence="17">
    <location>
        <begin position="368"/>
        <end position="658"/>
    </location>
</feature>
<dbReference type="Gene3D" id="1.10.8.720">
    <property type="entry name" value="Region D6 of dynein motor"/>
    <property type="match status" value="1"/>
</dbReference>
<dbReference type="InterPro" id="IPR024317">
    <property type="entry name" value="Dynein_heavy_chain_D4_dom"/>
</dbReference>
<evidence type="ECO:0000259" key="18">
    <source>
        <dbReference type="Pfam" id="PF12781"/>
    </source>
</evidence>
<keyword evidence="7" id="KW-0067">ATP-binding</keyword>
<evidence type="ECO:0000256" key="5">
    <source>
        <dbReference type="ARBA" id="ARBA00022737"/>
    </source>
</evidence>
<feature type="non-terminal residue" evidence="22">
    <location>
        <position position="1"/>
    </location>
</feature>
<dbReference type="Pfam" id="PF18199">
    <property type="entry name" value="Dynein_C"/>
    <property type="match status" value="1"/>
</dbReference>
<keyword evidence="3" id="KW-0963">Cytoplasm</keyword>
<dbReference type="OrthoDB" id="10251809at2759"/>
<dbReference type="InterPro" id="IPR026983">
    <property type="entry name" value="DHC"/>
</dbReference>
<comment type="caution">
    <text evidence="22">The sequence shown here is derived from an EMBL/GenBank/DDBJ whole genome shotgun (WGS) entry which is preliminary data.</text>
</comment>
<gene>
    <name evidence="22" type="ORF">GSTENG00020953001</name>
</gene>
<sequence>TALVHTPETICLTYFIDLLLQRGKPIMLVGNAGVGKTILVSDKVSKLKEDYMVAKVPFNYYTTSAMLQRVLEKPLEKKAGRKFAPPTAKRLIYFIDDLNMPEVDVYGTVQPHTLIRQHLDYSHWYDRQRLVLKEIHNCQYITCMNPTAGSFSINPRLQRHFSVFSVHFPSADALATIFSSILSAHFLQGGFSYGVSRSVGTLIQAAICLHQKVSQNFFPTAIRFHYIFNLRDLTNIFQVNYKITVLSHLAKRTYLVFLDVEGILFALPETVRYPTDLVHLWLHESSRVYSDKLMEEKDVELFNKILLDTGKRYFEGVDESMFIHQPLVYCHFAQGVGEPRYHQVSDWEKLQKTLADALEHYNELHAVMDLVLFEEAIQHVCRISRILEAPYGNALLVGVGGSGKQSLCRLAAFLSTLEVFQVTLRKGYSINDLKSDIAALYIKVGLKNIGTVFLHTDAQIPDERFLVLINDMLASGDIPDLFSDEDMDMIVNSIRMELRGLGLIDTRDNCWSFFIERIRRQLKVVLCFSPVGFTLRTRARKFPALVNCTAIDWFHPWPQHALQSVSTTFIEKIPGLEVTAYCDGLCLLSFSLVSLNANNLTVSPFFMQPKVRMSISDFISFAHTSVNEVSVKYQQNEKHFNYTTPKSFLEFMKLYGNLLRKKHTELAQKMERLENGLQKLLTTASQVEDLKAKLALQEVELWQKNADIEALIAKIGQQTEKLNQERAVADAEEQKVAAIQTEVTKQQRETEEDLAKAEPALQAADAALNTLNRLNLTELRTFPNPPAIVTNVSAAVLVLLSPQGRIPKDRSWKASKMVMSKVDDFLQALVNFDKERIPEATVKSVKEEYLSDPEFNPEFVRQKSSAAAGLCAWVINIIRFHEVLCEVEMKRMCLSQANADLAEAAEKLEAIRKKLAELDGSLEMLTTAFEKATSEKLRFQEEVNRTNTTIELANRLVKGLESENVRWAHSLAQFHEQEDTLSGDVLLTAAFISYAGSFSKKYRRELLENLWMPFLRTQTLPIPMTEGLDPVSMLTDDATVAQWNNEGLPGDKMSTQNATILTNCERWPLLIDPQLQGIKWIKNRYGSGLKVVSLGQKGYVDVIEQAVVSGDTVLIENLEETIDPVLDPLLGRHTIKKGSCIKVGDKECVFHPGFRLILHTKLASPHYKPEIQAQTTLINFTVTRDGLEDQLLAQVVNQERPDLERLKSELTKQQNMFKIELKLLEDELLTRLSAAESNFLGDNLLVEKLETTKHTAAEIEMKVLEAKVNEVKINEAREHYRPVAVRASLLYFIMNDLNKINPMYQFSLKAFNVVFHKAVEMAEASDDVTGRVNILIDCVTFSTFNFISRGLFERDKLTFTAQLAFQLLLMSKEIDVRELDFLLRFNIDHSYNSPVEFLSNSAWSAIKVMSFTDDFRGLDRDIEGSPKRWKKLVESECPEKEKFPQEWKGKSSLQKLILMRALRPDRMTYALRCRLWSMWRNFVEEKLGTKYTEGRKTEFAKSYRESGPATPVFFILSPGVDPLKDVESLGRKLGFTIDLGKLHNVSLGQGQEAVAEVAVEKAAKEGHWVILQNIHLVGRWLGSLEKLLERCCEDSHPDYRVFMSAEPAPTAQEHIIPQVDQHKQLHLQGILENAIKITNEPPTGMHANLHAALDNFDQDILDQCSREQEFKTILFSLCYFHACVAERRKFGPQGWNRKYPFNTGDLTISVNILYNYLEANAQVPWEDLRYLFGEIMYGGHVTDDWDRRLCRTYLEEYMQPNQFDQKLALAPGFVVPSNLDYKGFHKFIDEMLPHESPVHYGLHPNAEIEFLTVTSDNLFHTLLELQSPDAVMGEGASQTLEEKVKTILDEVLEKLPEEYNMSDITSKTAERSPYTLVCLQECERMNLLVSEMRRSLKELDLGLKGELAISSEMEKLQSALFFDNVPETWTKLAYPSTYSLAIWYNDVLQRCKELDTWTQDLSLPSVVWLSGLFNPQSFLTAVMQTLARKNEWALDKVNLTVDVTKKFKEEFNQPAREGAYVYGLYMEGARWDTQTGVICEARLKELTPSMPVISVRAVPNDRQETRNIYECPLYKTKIRGPTYVWTLSLKTRERPAKWVLAGVALLL</sequence>
<evidence type="ECO:0000256" key="10">
    <source>
        <dbReference type="ARBA" id="ARBA00023069"/>
    </source>
</evidence>
<dbReference type="Gene3D" id="1.20.920.20">
    <property type="match status" value="1"/>
</dbReference>
<feature type="non-terminal residue" evidence="22">
    <location>
        <position position="2107"/>
    </location>
</feature>
<dbReference type="GO" id="GO:0045505">
    <property type="term" value="F:dynein intermediate chain binding"/>
    <property type="evidence" value="ECO:0007669"/>
    <property type="project" value="InterPro"/>
</dbReference>
<feature type="coiled-coil region" evidence="14">
    <location>
        <begin position="722"/>
        <end position="749"/>
    </location>
</feature>
<dbReference type="Gene3D" id="1.20.1270.280">
    <property type="match status" value="1"/>
</dbReference>
<keyword evidence="9 14" id="KW-0175">Coiled coil</keyword>
<evidence type="ECO:0000256" key="4">
    <source>
        <dbReference type="ARBA" id="ARBA00022701"/>
    </source>
</evidence>
<dbReference type="GO" id="GO:0008569">
    <property type="term" value="F:minus-end-directed microtubule motor activity"/>
    <property type="evidence" value="ECO:0007669"/>
    <property type="project" value="InterPro"/>
</dbReference>
<evidence type="ECO:0000259" key="21">
    <source>
        <dbReference type="Pfam" id="PF18199"/>
    </source>
</evidence>
<dbReference type="Gene3D" id="1.20.920.30">
    <property type="match status" value="1"/>
</dbReference>
<evidence type="ECO:0000259" key="19">
    <source>
        <dbReference type="Pfam" id="PF17857"/>
    </source>
</evidence>
<name>Q4SBI5_TETNG</name>
<evidence type="ECO:0000256" key="11">
    <source>
        <dbReference type="ARBA" id="ARBA00023175"/>
    </source>
</evidence>
<proteinExistence type="inferred from homology"/>
<keyword evidence="12" id="KW-0206">Cytoskeleton</keyword>
<evidence type="ECO:0000256" key="9">
    <source>
        <dbReference type="ARBA" id="ARBA00023054"/>
    </source>
</evidence>
<accession>Q4SBI5</accession>
<dbReference type="InterPro" id="IPR027417">
    <property type="entry name" value="P-loop_NTPase"/>
</dbReference>
<feature type="coiled-coil region" evidence="14">
    <location>
        <begin position="894"/>
        <end position="928"/>
    </location>
</feature>
<dbReference type="GO" id="GO:0031514">
    <property type="term" value="C:motile cilium"/>
    <property type="evidence" value="ECO:0007669"/>
    <property type="project" value="UniProtKB-ARBA"/>
</dbReference>
<dbReference type="GO" id="GO:0051959">
    <property type="term" value="F:dynein light intermediate chain binding"/>
    <property type="evidence" value="ECO:0007669"/>
    <property type="project" value="InterPro"/>
</dbReference>
<evidence type="ECO:0000256" key="1">
    <source>
        <dbReference type="ARBA" id="ARBA00004430"/>
    </source>
</evidence>
<dbReference type="EMBL" id="CAAE01014667">
    <property type="protein sequence ID" value="CAG01997.1"/>
    <property type="molecule type" value="Genomic_DNA"/>
</dbReference>
<dbReference type="InterPro" id="IPR042219">
    <property type="entry name" value="AAA_lid_11_sf"/>
</dbReference>
<evidence type="ECO:0000256" key="8">
    <source>
        <dbReference type="ARBA" id="ARBA00023017"/>
    </source>
</evidence>
<dbReference type="Pfam" id="PF03028">
    <property type="entry name" value="Dynein_heavy"/>
    <property type="match status" value="1"/>
</dbReference>
<feature type="domain" description="Dynein heavy chain 3 AAA+ lid" evidence="19">
    <location>
        <begin position="261"/>
        <end position="320"/>
    </location>
</feature>
<dbReference type="KEGG" id="tng:GSTEN00020953G001"/>
<dbReference type="Gene3D" id="6.10.140.1060">
    <property type="match status" value="1"/>
</dbReference>
<dbReference type="Pfam" id="PF18198">
    <property type="entry name" value="AAA_lid_11"/>
    <property type="match status" value="1"/>
</dbReference>
<dbReference type="GO" id="GO:0005874">
    <property type="term" value="C:microtubule"/>
    <property type="evidence" value="ECO:0007669"/>
    <property type="project" value="UniProtKB-KW"/>
</dbReference>
<dbReference type="SUPFAM" id="SSF52540">
    <property type="entry name" value="P-loop containing nucleoside triphosphate hydrolases"/>
    <property type="match status" value="2"/>
</dbReference>
<dbReference type="InterPro" id="IPR035706">
    <property type="entry name" value="AAA_9"/>
</dbReference>
<keyword evidence="8" id="KW-0243">Dynein</keyword>
<evidence type="ECO:0000256" key="14">
    <source>
        <dbReference type="SAM" id="Coils"/>
    </source>
</evidence>
<dbReference type="GO" id="GO:0030286">
    <property type="term" value="C:dynein complex"/>
    <property type="evidence" value="ECO:0007669"/>
    <property type="project" value="UniProtKB-KW"/>
</dbReference>
<evidence type="ECO:0000259" key="20">
    <source>
        <dbReference type="Pfam" id="PF18198"/>
    </source>
</evidence>
<dbReference type="InterPro" id="IPR041228">
    <property type="entry name" value="Dynein_C"/>
</dbReference>
<dbReference type="InterPro" id="IPR043160">
    <property type="entry name" value="Dynein_C_barrel"/>
</dbReference>
<dbReference type="Pfam" id="PF12775">
    <property type="entry name" value="AAA_7"/>
    <property type="match status" value="1"/>
</dbReference>
<feature type="coiled-coil region" evidence="14">
    <location>
        <begin position="663"/>
        <end position="690"/>
    </location>
</feature>
<dbReference type="Pfam" id="PF17857">
    <property type="entry name" value="AAA_lid_1"/>
    <property type="match status" value="2"/>
</dbReference>